<evidence type="ECO:0000313" key="1">
    <source>
        <dbReference type="EMBL" id="GAI04083.1"/>
    </source>
</evidence>
<name>X1KBT7_9ZZZZ</name>
<sequence>MNKLFKSKLRISDYIDEICPEKIYIFNKPSINLKKYLIIDNSDFRVLLRGIRMAPNTTMTELLR</sequence>
<dbReference type="AlphaFoldDB" id="X1KBT7"/>
<organism evidence="1">
    <name type="scientific">marine sediment metagenome</name>
    <dbReference type="NCBI Taxonomy" id="412755"/>
    <lineage>
        <taxon>unclassified sequences</taxon>
        <taxon>metagenomes</taxon>
        <taxon>ecological metagenomes</taxon>
    </lineage>
</organism>
<accession>X1KBT7</accession>
<proteinExistence type="predicted"/>
<reference evidence="1" key="1">
    <citation type="journal article" date="2014" name="Front. Microbiol.">
        <title>High frequency of phylogenetically diverse reductive dehalogenase-homologous genes in deep subseafloor sedimentary metagenomes.</title>
        <authorList>
            <person name="Kawai M."/>
            <person name="Futagami T."/>
            <person name="Toyoda A."/>
            <person name="Takaki Y."/>
            <person name="Nishi S."/>
            <person name="Hori S."/>
            <person name="Arai W."/>
            <person name="Tsubouchi T."/>
            <person name="Morono Y."/>
            <person name="Uchiyama I."/>
            <person name="Ito T."/>
            <person name="Fujiyama A."/>
            <person name="Inagaki F."/>
            <person name="Takami H."/>
        </authorList>
    </citation>
    <scope>NUCLEOTIDE SEQUENCE</scope>
    <source>
        <strain evidence="1">Expedition CK06-06</strain>
    </source>
</reference>
<comment type="caution">
    <text evidence="1">The sequence shown here is derived from an EMBL/GenBank/DDBJ whole genome shotgun (WGS) entry which is preliminary data.</text>
</comment>
<protein>
    <submittedName>
        <fullName evidence="1">Uncharacterized protein</fullName>
    </submittedName>
</protein>
<dbReference type="EMBL" id="BARV01005829">
    <property type="protein sequence ID" value="GAI04083.1"/>
    <property type="molecule type" value="Genomic_DNA"/>
</dbReference>
<gene>
    <name evidence="1" type="ORF">S06H3_11860</name>
</gene>